<gene>
    <name evidence="3" type="ORF">PNU22_04845</name>
</gene>
<evidence type="ECO:0000313" key="3">
    <source>
        <dbReference type="EMBL" id="MDB8605806.1"/>
    </source>
</evidence>
<dbReference type="PROSITE" id="PS50878">
    <property type="entry name" value="RT_POL"/>
    <property type="match status" value="1"/>
</dbReference>
<dbReference type="CDD" id="cd01646">
    <property type="entry name" value="RT_Bac_retron_I"/>
    <property type="match status" value="1"/>
</dbReference>
<protein>
    <submittedName>
        <fullName evidence="3">RNA-directed DNA polymerase</fullName>
    </submittedName>
</protein>
<evidence type="ECO:0000256" key="1">
    <source>
        <dbReference type="ARBA" id="ARBA00022763"/>
    </source>
</evidence>
<dbReference type="EMBL" id="JAQMJO010000003">
    <property type="protein sequence ID" value="MDB8605806.1"/>
    <property type="molecule type" value="Genomic_DNA"/>
</dbReference>
<keyword evidence="3" id="KW-0808">Transferase</keyword>
<proteinExistence type="predicted"/>
<evidence type="ECO:0000259" key="2">
    <source>
        <dbReference type="PROSITE" id="PS50878"/>
    </source>
</evidence>
<name>A0AB35IVL6_STRSL</name>
<dbReference type="GO" id="GO:0006974">
    <property type="term" value="P:DNA damage response"/>
    <property type="evidence" value="ECO:0007669"/>
    <property type="project" value="UniProtKB-KW"/>
</dbReference>
<dbReference type="InterPro" id="IPR043502">
    <property type="entry name" value="DNA/RNA_pol_sf"/>
</dbReference>
<evidence type="ECO:0000313" key="4">
    <source>
        <dbReference type="Proteomes" id="UP001212483"/>
    </source>
</evidence>
<dbReference type="RefSeq" id="WP_229036661.1">
    <property type="nucleotide sequence ID" value="NZ_JADMUM010000195.1"/>
</dbReference>
<comment type="caution">
    <text evidence="3">The sequence shown here is derived from an EMBL/GenBank/DDBJ whole genome shotgun (WGS) entry which is preliminary data.</text>
</comment>
<dbReference type="SUPFAM" id="SSF56672">
    <property type="entry name" value="DNA/RNA polymerases"/>
    <property type="match status" value="1"/>
</dbReference>
<dbReference type="GO" id="GO:0003964">
    <property type="term" value="F:RNA-directed DNA polymerase activity"/>
    <property type="evidence" value="ECO:0007669"/>
    <property type="project" value="UniProtKB-KW"/>
</dbReference>
<organism evidence="3 4">
    <name type="scientific">Streptococcus salivarius</name>
    <dbReference type="NCBI Taxonomy" id="1304"/>
    <lineage>
        <taxon>Bacteria</taxon>
        <taxon>Bacillati</taxon>
        <taxon>Bacillota</taxon>
        <taxon>Bacilli</taxon>
        <taxon>Lactobacillales</taxon>
        <taxon>Streptococcaceae</taxon>
        <taxon>Streptococcus</taxon>
    </lineage>
</organism>
<dbReference type="Proteomes" id="UP001212483">
    <property type="component" value="Unassembled WGS sequence"/>
</dbReference>
<keyword evidence="3" id="KW-0695">RNA-directed DNA polymerase</keyword>
<dbReference type="InterPro" id="IPR000477">
    <property type="entry name" value="RT_dom"/>
</dbReference>
<keyword evidence="3" id="KW-0548">Nucleotidyltransferase</keyword>
<dbReference type="AlphaFoldDB" id="A0AB35IVL6"/>
<dbReference type="Pfam" id="PF00078">
    <property type="entry name" value="RVT_1"/>
    <property type="match status" value="1"/>
</dbReference>
<keyword evidence="1" id="KW-0227">DNA damage</keyword>
<accession>A0AB35IVL6</accession>
<feature type="domain" description="Reverse transcriptase" evidence="2">
    <location>
        <begin position="1"/>
        <end position="327"/>
    </location>
</feature>
<reference evidence="3" key="1">
    <citation type="submission" date="2023-01" db="EMBL/GenBank/DDBJ databases">
        <title>Human gut microbiome strain richness.</title>
        <authorList>
            <person name="Chen-Liaw A."/>
        </authorList>
    </citation>
    <scope>NUCLEOTIDE SEQUENCE</scope>
    <source>
        <strain evidence="3">1001283st1_B9_1001283B150217_161031</strain>
    </source>
</reference>
<sequence length="531" mass="61956">MPRRSILDMNEIEARNFFLKPESYCNIPLPDYINLKDVIQYAENLIDGIEDLSNIQYSPKYKKKHPDLDIVLLKDISDANLRIMANKDGAYSWRPFTLIHPIIYVDFVKCITGKDNWEEIKARFTKFQEDDRVICASIPVESTAKKSDTEEQILSWWENLEQAQIKLALDFNYCIHTDITDCYPSIYTHTIAWALHNKEWAKNNRDDGLGNMIDGKIQSLQGQQTNGIPQGSVLMDLIAEIVLGYADIRLLDLADQESLSEFKILRYRDDYRIFANKKDVAERLMKLLSEVLLDLNLKINSKKTFLSEEIILDAIKADKLYWTTKRASFAEYRTFLYRKDDKIRITKEIHYKISLQKHLIELKILGDKFPNCGQLIKALNEFYDNRISVLNSSKNQLPDTYQLISIVTSIMVKNPRTIQSCVAILHKLLEFLENKEEAEEIINSILKKFNSLPNADLVEIWIQNISVRLDRSKKYKNLLSQKIADNSILLWNSDWLKPEKRINETLLIDEDKISELQPKYILNNFDLDSDL</sequence>